<dbReference type="AlphaFoldDB" id="V7I366"/>
<name>V7I366_9CLOT</name>
<comment type="caution">
    <text evidence="1">The sequence shown here is derived from an EMBL/GenBank/DDBJ whole genome shotgun (WGS) entry which is preliminary data.</text>
</comment>
<dbReference type="InterPro" id="IPR036412">
    <property type="entry name" value="HAD-like_sf"/>
</dbReference>
<dbReference type="Pfam" id="PF08282">
    <property type="entry name" value="Hydrolase_3"/>
    <property type="match status" value="1"/>
</dbReference>
<dbReference type="OrthoDB" id="9781413at2"/>
<dbReference type="SFLD" id="SFLDG01140">
    <property type="entry name" value="C2.B:_Phosphomannomutase_and_P"/>
    <property type="match status" value="1"/>
</dbReference>
<dbReference type="NCBIfam" id="TIGR01484">
    <property type="entry name" value="HAD-SF-IIB"/>
    <property type="match status" value="1"/>
</dbReference>
<dbReference type="GO" id="GO:0016791">
    <property type="term" value="F:phosphatase activity"/>
    <property type="evidence" value="ECO:0007669"/>
    <property type="project" value="UniProtKB-ARBA"/>
</dbReference>
<dbReference type="PRINTS" id="PR00119">
    <property type="entry name" value="CATATPASE"/>
</dbReference>
<dbReference type="Gene3D" id="3.30.1240.10">
    <property type="match status" value="1"/>
</dbReference>
<evidence type="ECO:0008006" key="3">
    <source>
        <dbReference type="Google" id="ProtNLM"/>
    </source>
</evidence>
<dbReference type="PROSITE" id="PS01229">
    <property type="entry name" value="COF_2"/>
    <property type="match status" value="1"/>
</dbReference>
<protein>
    <recommendedName>
        <fullName evidence="3">Haloacid dehalogenase</fullName>
    </recommendedName>
</protein>
<evidence type="ECO:0000313" key="2">
    <source>
        <dbReference type="Proteomes" id="UP000017747"/>
    </source>
</evidence>
<dbReference type="Gene3D" id="3.40.50.1000">
    <property type="entry name" value="HAD superfamily/HAD-like"/>
    <property type="match status" value="1"/>
</dbReference>
<dbReference type="CDD" id="cd07516">
    <property type="entry name" value="HAD_Pase"/>
    <property type="match status" value="1"/>
</dbReference>
<dbReference type="InterPro" id="IPR023214">
    <property type="entry name" value="HAD_sf"/>
</dbReference>
<gene>
    <name evidence="1" type="ORF">T472_0215575</name>
</gene>
<dbReference type="GO" id="GO:0000287">
    <property type="term" value="F:magnesium ion binding"/>
    <property type="evidence" value="ECO:0007669"/>
    <property type="project" value="TreeGrafter"/>
</dbReference>
<dbReference type="SUPFAM" id="SSF56784">
    <property type="entry name" value="HAD-like"/>
    <property type="match status" value="1"/>
</dbReference>
<sequence length="277" mass="30163">MQRKLICSDLDGTLLGSDHKVSGLNMEVIMELKKRGHIFTVATGRIFQSAKYISGNFGDNVPLIASNGSVYDTGDGKLHKSHFDEDLAAEMFRMAKDFGVTLSYFTHDTVYSSTISGALVTKLIYNRGVPKDYRVRTLLAANDSVIRKNSGSIVNGIVVSKNNPCRLTAMRNELEKLSGVTIQSSGRDNIELIPGKVDKSYAVKALAEHFGIHQKDVICFGDGENDVTMLRYAGLGFAMENAPDLVKNAADGIAPPNHESGIGLKLMELFGMEEKAV</sequence>
<dbReference type="InterPro" id="IPR006379">
    <property type="entry name" value="HAD-SF_hydro_IIB"/>
</dbReference>
<dbReference type="InterPro" id="IPR000150">
    <property type="entry name" value="Cof"/>
</dbReference>
<dbReference type="eggNOG" id="COG0561">
    <property type="taxonomic scope" value="Bacteria"/>
</dbReference>
<dbReference type="PANTHER" id="PTHR10000">
    <property type="entry name" value="PHOSPHOSERINE PHOSPHATASE"/>
    <property type="match status" value="1"/>
</dbReference>
<dbReference type="GO" id="GO:0005829">
    <property type="term" value="C:cytosol"/>
    <property type="evidence" value="ECO:0007669"/>
    <property type="project" value="TreeGrafter"/>
</dbReference>
<keyword evidence="2" id="KW-1185">Reference proteome</keyword>
<dbReference type="STRING" id="994573.T472_0215575"/>
<reference evidence="1 2" key="1">
    <citation type="journal article" date="2014" name="Genome Announc.">
        <title>Genome Sequence of Youngiibacter fragilis, the Type Strain of the Genus Youngiibacter.</title>
        <authorList>
            <person name="Wawrik C.B."/>
            <person name="Callaghan A.V."/>
            <person name="Stamps B.W."/>
            <person name="Wawrik B."/>
        </authorList>
    </citation>
    <scope>NUCLEOTIDE SEQUENCE [LARGE SCALE GENOMIC DNA]</scope>
    <source>
        <strain evidence="1 2">232.1</strain>
    </source>
</reference>
<dbReference type="PANTHER" id="PTHR10000:SF23">
    <property type="entry name" value="5-AMINO-6-(5-PHOSPHO-D-RIBITYLAMINO)URACIL PHOSPHATASE YITU"/>
    <property type="match status" value="1"/>
</dbReference>
<dbReference type="Proteomes" id="UP000017747">
    <property type="component" value="Unassembled WGS sequence"/>
</dbReference>
<dbReference type="RefSeq" id="WP_023383319.1">
    <property type="nucleotide sequence ID" value="NZ_AXUN02000199.1"/>
</dbReference>
<dbReference type="NCBIfam" id="TIGR00099">
    <property type="entry name" value="Cof-subfamily"/>
    <property type="match status" value="1"/>
</dbReference>
<dbReference type="SFLD" id="SFLDS00003">
    <property type="entry name" value="Haloacid_Dehalogenase"/>
    <property type="match status" value="1"/>
</dbReference>
<organism evidence="1 2">
    <name type="scientific">Youngiibacter fragilis 232.1</name>
    <dbReference type="NCBI Taxonomy" id="994573"/>
    <lineage>
        <taxon>Bacteria</taxon>
        <taxon>Bacillati</taxon>
        <taxon>Bacillota</taxon>
        <taxon>Clostridia</taxon>
        <taxon>Eubacteriales</taxon>
        <taxon>Clostridiaceae</taxon>
        <taxon>Youngiibacter</taxon>
    </lineage>
</organism>
<accession>V7I366</accession>
<proteinExistence type="predicted"/>
<evidence type="ECO:0000313" key="1">
    <source>
        <dbReference type="EMBL" id="ETA79726.1"/>
    </source>
</evidence>
<dbReference type="EMBL" id="AXUN02000199">
    <property type="protein sequence ID" value="ETA79726.1"/>
    <property type="molecule type" value="Genomic_DNA"/>
</dbReference>